<dbReference type="STRING" id="753702.SAMN04488102_10468"/>
<keyword evidence="3" id="KW-1185">Reference proteome</keyword>
<proteinExistence type="predicted"/>
<dbReference type="EMBL" id="FOLT01000004">
    <property type="protein sequence ID" value="SFC23366.1"/>
    <property type="molecule type" value="Genomic_DNA"/>
</dbReference>
<evidence type="ECO:0000313" key="2">
    <source>
        <dbReference type="EMBL" id="SFC23366.1"/>
    </source>
</evidence>
<keyword evidence="2" id="KW-0689">Ribosomal protein</keyword>
<dbReference type="Pfam" id="PF00583">
    <property type="entry name" value="Acetyltransf_1"/>
    <property type="match status" value="1"/>
</dbReference>
<dbReference type="SUPFAM" id="SSF55729">
    <property type="entry name" value="Acyl-CoA N-acyltransferases (Nat)"/>
    <property type="match status" value="1"/>
</dbReference>
<dbReference type="Gene3D" id="3.40.630.30">
    <property type="match status" value="1"/>
</dbReference>
<organism evidence="2 3">
    <name type="scientific">Alkalibacterium subtropicum</name>
    <dbReference type="NCBI Taxonomy" id="753702"/>
    <lineage>
        <taxon>Bacteria</taxon>
        <taxon>Bacillati</taxon>
        <taxon>Bacillota</taxon>
        <taxon>Bacilli</taxon>
        <taxon>Lactobacillales</taxon>
        <taxon>Carnobacteriaceae</taxon>
        <taxon>Alkalibacterium</taxon>
    </lineage>
</organism>
<dbReference type="InterPro" id="IPR016181">
    <property type="entry name" value="Acyl_CoA_acyltransferase"/>
</dbReference>
<protein>
    <submittedName>
        <fullName evidence="2">Ribosomal protein S18 acetylase RimI</fullName>
    </submittedName>
</protein>
<dbReference type="InterPro" id="IPR000182">
    <property type="entry name" value="GNAT_dom"/>
</dbReference>
<dbReference type="OrthoDB" id="9798006at2"/>
<feature type="domain" description="N-acetyltransferase" evidence="1">
    <location>
        <begin position="24"/>
        <end position="179"/>
    </location>
</feature>
<sequence length="179" mass="20841">MEQDYEYKKLNTSDLSLDLFSHFDRFQEVTRCWRFEKDKWLLKDIAFKEQWDKKDYESLTEDLKGTLAASGVVIGVFKEGKLVGFSSVENERLGSKHQYLQLSSLHISYGYRHKGLGKKLFDLSSREAKKMGAEKLYISAHSSEETIAFYKNVGCKEAEEYSEKLVADEPFDCQLEYKV</sequence>
<keyword evidence="2" id="KW-0687">Ribonucleoprotein</keyword>
<evidence type="ECO:0000313" key="3">
    <source>
        <dbReference type="Proteomes" id="UP000199612"/>
    </source>
</evidence>
<name>A0A1I1HHS6_9LACT</name>
<dbReference type="RefSeq" id="WP_091529312.1">
    <property type="nucleotide sequence ID" value="NZ_FOLT01000004.1"/>
</dbReference>
<evidence type="ECO:0000259" key="1">
    <source>
        <dbReference type="PROSITE" id="PS51186"/>
    </source>
</evidence>
<reference evidence="3" key="1">
    <citation type="submission" date="2016-10" db="EMBL/GenBank/DDBJ databases">
        <authorList>
            <person name="Varghese N."/>
            <person name="Submissions S."/>
        </authorList>
    </citation>
    <scope>NUCLEOTIDE SEQUENCE [LARGE SCALE GENOMIC DNA]</scope>
    <source>
        <strain evidence="3">DSM 23664</strain>
    </source>
</reference>
<dbReference type="CDD" id="cd04301">
    <property type="entry name" value="NAT_SF"/>
    <property type="match status" value="1"/>
</dbReference>
<dbReference type="PROSITE" id="PS51186">
    <property type="entry name" value="GNAT"/>
    <property type="match status" value="1"/>
</dbReference>
<dbReference type="GO" id="GO:0016747">
    <property type="term" value="F:acyltransferase activity, transferring groups other than amino-acyl groups"/>
    <property type="evidence" value="ECO:0007669"/>
    <property type="project" value="InterPro"/>
</dbReference>
<gene>
    <name evidence="2" type="ORF">SAMN04488102_10468</name>
</gene>
<dbReference type="Proteomes" id="UP000199612">
    <property type="component" value="Unassembled WGS sequence"/>
</dbReference>
<dbReference type="GO" id="GO:0005840">
    <property type="term" value="C:ribosome"/>
    <property type="evidence" value="ECO:0007669"/>
    <property type="project" value="UniProtKB-KW"/>
</dbReference>
<dbReference type="AlphaFoldDB" id="A0A1I1HHS6"/>
<accession>A0A1I1HHS6</accession>